<evidence type="ECO:0000313" key="1">
    <source>
        <dbReference type="Proteomes" id="UP000504634"/>
    </source>
</evidence>
<name>A0A6J2U541_DROLE</name>
<sequence>METQLDKVLTECLVQQDTVGALVANPQGLCLGEILFVCFYRLLSKRHHQPQCIRNRHGNI</sequence>
<reference evidence="2" key="1">
    <citation type="submission" date="2025-08" db="UniProtKB">
        <authorList>
            <consortium name="RefSeq"/>
        </authorList>
    </citation>
    <scope>IDENTIFICATION</scope>
    <source>
        <strain evidence="2">11010-0011.00</strain>
        <tissue evidence="2">Whole body</tissue>
    </source>
</reference>
<keyword evidence="1" id="KW-1185">Reference proteome</keyword>
<dbReference type="Pfam" id="PF16672">
    <property type="entry name" value="LAMTOR5"/>
    <property type="match status" value="1"/>
</dbReference>
<dbReference type="InterPro" id="IPR024135">
    <property type="entry name" value="LAMTOR5"/>
</dbReference>
<dbReference type="Gene3D" id="3.30.450.30">
    <property type="entry name" value="Dynein light chain 2a, cytoplasmic"/>
    <property type="match status" value="1"/>
</dbReference>
<protein>
    <submittedName>
        <fullName evidence="2">Uncharacterized protein LOC115629826 isoform X2</fullName>
    </submittedName>
</protein>
<dbReference type="GeneID" id="115629826"/>
<dbReference type="GO" id="GO:0071986">
    <property type="term" value="C:Ragulator complex"/>
    <property type="evidence" value="ECO:0007669"/>
    <property type="project" value="InterPro"/>
</dbReference>
<dbReference type="CTD" id="10542"/>
<evidence type="ECO:0000313" key="2">
    <source>
        <dbReference type="RefSeq" id="XP_030382262.1"/>
    </source>
</evidence>
<proteinExistence type="predicted"/>
<dbReference type="RefSeq" id="XP_030382262.1">
    <property type="nucleotide sequence ID" value="XM_030526402.1"/>
</dbReference>
<dbReference type="Proteomes" id="UP000504634">
    <property type="component" value="Unplaced"/>
</dbReference>
<gene>
    <name evidence="2" type="primary">LOC115629826</name>
</gene>
<dbReference type="AlphaFoldDB" id="A0A6J2U541"/>
<organism evidence="1 2">
    <name type="scientific">Drosophila lebanonensis</name>
    <name type="common">Fruit fly</name>
    <name type="synonym">Scaptodrosophila lebanonensis</name>
    <dbReference type="NCBI Taxonomy" id="7225"/>
    <lineage>
        <taxon>Eukaryota</taxon>
        <taxon>Metazoa</taxon>
        <taxon>Ecdysozoa</taxon>
        <taxon>Arthropoda</taxon>
        <taxon>Hexapoda</taxon>
        <taxon>Insecta</taxon>
        <taxon>Pterygota</taxon>
        <taxon>Neoptera</taxon>
        <taxon>Endopterygota</taxon>
        <taxon>Diptera</taxon>
        <taxon>Brachycera</taxon>
        <taxon>Muscomorpha</taxon>
        <taxon>Ephydroidea</taxon>
        <taxon>Drosophilidae</taxon>
        <taxon>Scaptodrosophila</taxon>
    </lineage>
</organism>
<dbReference type="GO" id="GO:0043066">
    <property type="term" value="P:negative regulation of apoptotic process"/>
    <property type="evidence" value="ECO:0007669"/>
    <property type="project" value="InterPro"/>
</dbReference>
<accession>A0A6J2U541</accession>